<protein>
    <submittedName>
        <fullName evidence="2">Chaperone NapD</fullName>
    </submittedName>
</protein>
<accession>A0A975H463</accession>
<dbReference type="Proteomes" id="UP000663903">
    <property type="component" value="Chromosome"/>
</dbReference>
<feature type="region of interest" description="Disordered" evidence="1">
    <location>
        <begin position="98"/>
        <end position="123"/>
    </location>
</feature>
<dbReference type="KEGG" id="otd:J1M35_03510"/>
<keyword evidence="3" id="KW-1185">Reference proteome</keyword>
<dbReference type="Pfam" id="PF03927">
    <property type="entry name" value="NapD"/>
    <property type="match status" value="1"/>
</dbReference>
<dbReference type="Gene3D" id="3.30.70.920">
    <property type="match status" value="1"/>
</dbReference>
<evidence type="ECO:0000256" key="1">
    <source>
        <dbReference type="SAM" id="MobiDB-lite"/>
    </source>
</evidence>
<name>A0A975H463_9BURK</name>
<sequence length="123" mass="12881">MSVLGVVVRVHPKHLASVRQRLACTPGLDLGPDPGDGRLIAVIESTADAPAAAIMADIAQWPEVHNLSLVFEQSDPDTAEAPAEFDFRSWRGDVGAFARRQAEPSLSSSPESTGAAHGAGETP</sequence>
<dbReference type="InterPro" id="IPR005623">
    <property type="entry name" value="Chaperone_NapD_NO3_reduct"/>
</dbReference>
<dbReference type="EMBL" id="CP071796">
    <property type="protein sequence ID" value="QTD45991.1"/>
    <property type="molecule type" value="Genomic_DNA"/>
</dbReference>
<evidence type="ECO:0000313" key="3">
    <source>
        <dbReference type="Proteomes" id="UP000663903"/>
    </source>
</evidence>
<proteinExistence type="predicted"/>
<evidence type="ECO:0000313" key="2">
    <source>
        <dbReference type="EMBL" id="QTD45991.1"/>
    </source>
</evidence>
<organism evidence="2 3">
    <name type="scientific">Ottowia testudinis</name>
    <dbReference type="NCBI Taxonomy" id="2816950"/>
    <lineage>
        <taxon>Bacteria</taxon>
        <taxon>Pseudomonadati</taxon>
        <taxon>Pseudomonadota</taxon>
        <taxon>Betaproteobacteria</taxon>
        <taxon>Burkholderiales</taxon>
        <taxon>Comamonadaceae</taxon>
        <taxon>Ottowia</taxon>
    </lineage>
</organism>
<gene>
    <name evidence="2" type="ORF">J1M35_03510</name>
</gene>
<dbReference type="AlphaFoldDB" id="A0A975H463"/>
<dbReference type="RefSeq" id="WP_208009862.1">
    <property type="nucleotide sequence ID" value="NZ_CP071796.1"/>
</dbReference>
<reference evidence="2" key="1">
    <citation type="submission" date="2021-03" db="EMBL/GenBank/DDBJ databases">
        <title>Ottowia sp. 27C isolated from the cloaca of a Giant Asian pond turtle (Heosemys grandis).</title>
        <authorList>
            <person name="Spergser J."/>
            <person name="Busse H.-J."/>
        </authorList>
    </citation>
    <scope>NUCLEOTIDE SEQUENCE</scope>
    <source>
        <strain evidence="2">27C</strain>
    </source>
</reference>